<feature type="compositionally biased region" description="Acidic residues" evidence="7">
    <location>
        <begin position="1282"/>
        <end position="1292"/>
    </location>
</feature>
<sequence>MGDAQSAQREGKKDAAAAAAEEEESGKVDDVQIEGNIEDKPLKTNGQISELNGKADSTIAAINGHCEDDIAAEAILCANEDIKQTEQPLKGVTKEETLENADINEKTLPDEVDANEEAPEEVIEMDAKQNDINESFKRFFSNIGLKLTVKRGSTVEIPTNVPEGESNEPEEEVKEAAEEMRSENTEQNVDFNTAQEAHDNDSTTCQTTTDVTSDNFLENAEEKSTETKEEVQSDNVEAEMTSSVGEDALQGAVPEEEPRPTSPTCPEEEVIESPLKRFFTTGIFSGLRKKKKSTEDDVVEKELLDMGKNEATEETVQDQQEAKDTATGVDAALDESELKEESSLEKAKSVPVDQEKAAEILNSQEKEKVQASPLKKLLSGSSLKKQKKRQKGRKSSNAKSSDSGEHVSDQLLSSTESAENQKEETPAQPPTETAREEDSAWASFKKLLTPKKRVKKSTSVQEETQIPAQVEEAKPSEGEQISDHSTEEGKKRKDSSVSWEAVLCGSGKRRSRKTSDSEDESPHIDDNKQDSGPKESAESPPESSDEVHETDILSAKQAGSPPEDDGGSTWKSFKKLVTPKRKSKDEDESKDIVQSDSEVTQDETSFSMKKLLPGRKKRKSAEKQDQVSSDEAEREIASDDEDSETPAVVPLSEFDTAETVVQIQTQADVESYQPKEGDTELQKDLIDETAEPVLPCENLGAEEVQDDEALANEVSKVPITTEEPDDLTESISKHQQLSDIPEEGLITETMATPATEEGNKDDTIAEEITSDAVTAPEPADVTTADETEMMSAVSQLSESSKTSGNTTPVPAEYDVKDTEYLLQQVAETISLSPTAIPVYTEEPSSERIVCLNTEAIDAISDLAATAQTESLSDMKEAISTEIASEVPTEEFDTADTAVDEVHTVLEVQESIKELEMTDVEMAKVVTEEGSLEQQEKDTLKAASQEAELAPAEAEETTDVKQEFWILAEKEDQIGKEFQVEDEAPLVADEALISAEEAHVESLEKEVPPSQDMPPEETDTQELKETAAEHLSEEVQGATLDSEESEPLEKEAALSDDIQPVDIERMDVPVEQEIKEPQTDAPKEDHYEVTEEQEDVQDAALDSEEDQPLEKEAALSEDIPTADTDEPNEQENKEPQTDVEHEEIQVLEVVKSATDSEESSVQPLEKEESLLEDIPVADIDTEEPKETEEYPPEVTVESENIEPQSDASKEEVQEVTETVEAEIFDSEQGSFQSLEKEVPLSEDIPVTDVDTEEPEEAGEHPPEVTVEPENKEPETDASKDEVQEVTETLDSEEGSVQYHDKEVPLPESIPAADIDTDELKQSAEPENKEPLTDAPETDHSEVLEDAPSAVLDSEEGTAQSLEKKVTLEDVAAAEMVKYEPEEETVPTGVNVEPEDASKTQHSEEPDVLQPEQVATSDSEAGGPLLLEKEAISEDIPAVETDELKHVTEINVESEKEEEPVEPDVTEPEAETKSAQSAEESSAQEDTSEAAPEKETASVTEEIETKVVAQVDPALEINEDQKTESAAQEVKDSIPEVVDEIQPVSAVQVSFVNEEASSIQLLEKTVFYEETPAPHVNNAGVSDEPTHEGHLCAVQVNTEGEKVGQLPEAETKTAAAKHAVVAQVITCNLKDVSAAIPDVLIEKPSEVREPMIDKVVSETELKETIETATLLEVKDSVTETAEEGNAVIMMHVPAAEFEDNHRIQVQVVDVDIKSAQNIVDAVIEVGVTETKEVIDVYQENIDEVENQSATAEIEADVTNEENKVTVQEVTQHVKESLPETAPEPLAASMEQEGKKQADAVTEESEMVESGESKVVEGHEVMKDSPETSMEGQEEVTAAISDNYEITTENQESESFKQLSDFPETLDEFIHDQKEDLETKAEKSEMYVLAQETTQQLAVKKASETDTERQGLQSAQNQIVTPSNAALAVPQNTGIISSVGNVESPSSLSLEFKLNIQFGGVKAPAPLPPPIERTEPVKHTDVSEVGIQAVEPVETVRLTNATQTVENEKQVELTEVAVQATESQEPALDSTETAVIANLPVLLDVGIQVMETAETVEKIQSTERVTPNVQAAEIIQPVRQTERREVFLSLPELSETCDQEAEEEPVKQTEEETDQDVWLDAEEDILTQEKTEAPPPVMEEPIESQAESKAEEKVEAEHEFEMAPNMKTEEEDNQQEAHSAEGLCDAESDSEDFAVALEHPEVSTATVTAEDWD</sequence>
<feature type="compositionally biased region" description="Basic and acidic residues" evidence="7">
    <location>
        <begin position="2143"/>
        <end position="2158"/>
    </location>
</feature>
<dbReference type="CTD" id="101885554"/>
<dbReference type="GO" id="GO:0005737">
    <property type="term" value="C:cytoplasm"/>
    <property type="evidence" value="ECO:0007669"/>
    <property type="project" value="TreeGrafter"/>
</dbReference>
<feature type="compositionally biased region" description="Basic residues" evidence="7">
    <location>
        <begin position="572"/>
        <end position="582"/>
    </location>
</feature>
<keyword evidence="5" id="KW-0449">Lipoprotein</keyword>
<dbReference type="PROSITE" id="PS51893">
    <property type="entry name" value="AKAP_CAM_BD"/>
    <property type="match status" value="2"/>
</dbReference>
<feature type="coiled-coil region" evidence="6">
    <location>
        <begin position="1725"/>
        <end position="1759"/>
    </location>
</feature>
<feature type="compositionally biased region" description="Basic and acidic residues" evidence="7">
    <location>
        <begin position="1517"/>
        <end position="1529"/>
    </location>
</feature>
<feature type="compositionally biased region" description="Acidic residues" evidence="7">
    <location>
        <begin position="628"/>
        <end position="644"/>
    </location>
</feature>
<feature type="compositionally biased region" description="Basic and acidic residues" evidence="7">
    <location>
        <begin position="1316"/>
        <end position="1341"/>
    </location>
</feature>
<feature type="compositionally biased region" description="Basic and acidic residues" evidence="7">
    <location>
        <begin position="513"/>
        <end position="537"/>
    </location>
</feature>
<dbReference type="GO" id="GO:0016020">
    <property type="term" value="C:membrane"/>
    <property type="evidence" value="ECO:0007669"/>
    <property type="project" value="UniProtKB-SubCell"/>
</dbReference>
<feature type="compositionally biased region" description="Basic and acidic residues" evidence="7">
    <location>
        <begin position="174"/>
        <end position="184"/>
    </location>
</feature>
<reference evidence="10" key="2">
    <citation type="submission" date="2025-08" db="UniProtKB">
        <authorList>
            <consortium name="RefSeq"/>
        </authorList>
    </citation>
    <scope>IDENTIFICATION</scope>
</reference>
<keyword evidence="2" id="KW-0597">Phosphoprotein</keyword>
<feature type="compositionally biased region" description="Polar residues" evidence="7">
    <location>
        <begin position="659"/>
        <end position="668"/>
    </location>
</feature>
<feature type="compositionally biased region" description="Polar residues" evidence="7">
    <location>
        <begin position="594"/>
        <end position="607"/>
    </location>
</feature>
<feature type="region of interest" description="Disordered" evidence="7">
    <location>
        <begin position="927"/>
        <end position="955"/>
    </location>
</feature>
<dbReference type="InterPro" id="IPR001573">
    <property type="entry name" value="AKAP_WSK"/>
</dbReference>
<feature type="compositionally biased region" description="Basic and acidic residues" evidence="7">
    <location>
        <begin position="220"/>
        <end position="231"/>
    </location>
</feature>
<feature type="compositionally biased region" description="Basic and acidic residues" evidence="7">
    <location>
        <begin position="996"/>
        <end position="1006"/>
    </location>
</feature>
<dbReference type="InParanoid" id="A0A6P7HDM0"/>
<dbReference type="GO" id="GO:0090036">
    <property type="term" value="P:regulation of protein kinase C signaling"/>
    <property type="evidence" value="ECO:0007669"/>
    <property type="project" value="InterPro"/>
</dbReference>
<feature type="compositionally biased region" description="Low complexity" evidence="7">
    <location>
        <begin position="374"/>
        <end position="383"/>
    </location>
</feature>
<evidence type="ECO:0000259" key="8">
    <source>
        <dbReference type="PROSITE" id="PS51893"/>
    </source>
</evidence>
<feature type="compositionally biased region" description="Basic and acidic residues" evidence="7">
    <location>
        <begin position="1394"/>
        <end position="1403"/>
    </location>
</feature>
<feature type="region of interest" description="Disordered" evidence="7">
    <location>
        <begin position="88"/>
        <end position="115"/>
    </location>
</feature>
<dbReference type="Proteomes" id="UP000515145">
    <property type="component" value="Chromosome 22"/>
</dbReference>
<name>A0A6P7HDM0_9TELE</name>
<feature type="region of interest" description="Disordered" evidence="7">
    <location>
        <begin position="996"/>
        <end position="1529"/>
    </location>
</feature>
<feature type="compositionally biased region" description="Basic and acidic residues" evidence="7">
    <location>
        <begin position="1129"/>
        <end position="1143"/>
    </location>
</feature>
<dbReference type="PANTHER" id="PTHR23209">
    <property type="entry name" value="A-KINASE ANCHOR PROTEIN 12"/>
    <property type="match status" value="1"/>
</dbReference>
<feature type="compositionally biased region" description="Basic and acidic residues" evidence="7">
    <location>
        <begin position="1020"/>
        <end position="1032"/>
    </location>
</feature>
<evidence type="ECO:0000256" key="5">
    <source>
        <dbReference type="ARBA" id="ARBA00023288"/>
    </source>
</evidence>
<feature type="region of interest" description="Disordered" evidence="7">
    <location>
        <begin position="156"/>
        <end position="273"/>
    </location>
</feature>
<comment type="subcellular location">
    <subcellularLocation>
        <location evidence="1">Membrane</location>
        <topology evidence="1">Lipid-anchor</topology>
    </subcellularLocation>
</comment>
<feature type="compositionally biased region" description="Basic and acidic residues" evidence="7">
    <location>
        <begin position="339"/>
        <end position="369"/>
    </location>
</feature>
<dbReference type="PANTHER" id="PTHR23209:SF4">
    <property type="entry name" value="A-KINASE ANCHOR PROTEIN 12"/>
    <property type="match status" value="1"/>
</dbReference>
<dbReference type="RefSeq" id="XP_028252143.1">
    <property type="nucleotide sequence ID" value="XM_028396342.1"/>
</dbReference>
<reference evidence="9" key="1">
    <citation type="submission" date="2024-06" db="UniProtKB">
        <authorList>
            <consortium name="RefSeq"/>
        </authorList>
    </citation>
    <scope>NUCLEOTIDE SEQUENCE [LARGE SCALE GENOMIC DNA]</scope>
</reference>
<organism evidence="9 10">
    <name type="scientific">Parambassis ranga</name>
    <name type="common">Indian glassy fish</name>
    <dbReference type="NCBI Taxonomy" id="210632"/>
    <lineage>
        <taxon>Eukaryota</taxon>
        <taxon>Metazoa</taxon>
        <taxon>Chordata</taxon>
        <taxon>Craniata</taxon>
        <taxon>Vertebrata</taxon>
        <taxon>Euteleostomi</taxon>
        <taxon>Actinopterygii</taxon>
        <taxon>Neopterygii</taxon>
        <taxon>Teleostei</taxon>
        <taxon>Neoteleostei</taxon>
        <taxon>Acanthomorphata</taxon>
        <taxon>Ovalentaria</taxon>
        <taxon>Ambassidae</taxon>
        <taxon>Parambassis</taxon>
    </lineage>
</organism>
<dbReference type="OrthoDB" id="8931760at2759"/>
<evidence type="ECO:0000256" key="7">
    <source>
        <dbReference type="SAM" id="MobiDB-lite"/>
    </source>
</evidence>
<feature type="compositionally biased region" description="Low complexity" evidence="7">
    <location>
        <begin position="941"/>
        <end position="951"/>
    </location>
</feature>
<dbReference type="GO" id="GO:0005516">
    <property type="term" value="F:calmodulin binding"/>
    <property type="evidence" value="ECO:0007669"/>
    <property type="project" value="UniProtKB-KW"/>
</dbReference>
<feature type="region of interest" description="Disordered" evidence="7">
    <location>
        <begin position="2087"/>
        <end position="2185"/>
    </location>
</feature>
<gene>
    <name evidence="10" type="primary">akap12a</name>
</gene>
<feature type="compositionally biased region" description="Basic and acidic residues" evidence="7">
    <location>
        <begin position="1256"/>
        <end position="1281"/>
    </location>
</feature>
<feature type="compositionally biased region" description="Polar residues" evidence="7">
    <location>
        <begin position="457"/>
        <end position="467"/>
    </location>
</feature>
<proteinExistence type="predicted"/>
<dbReference type="InterPro" id="IPR028540">
    <property type="entry name" value="AKAP12"/>
</dbReference>
<feature type="compositionally biased region" description="Basic and acidic residues" evidence="7">
    <location>
        <begin position="471"/>
        <end position="495"/>
    </location>
</feature>
<evidence type="ECO:0000256" key="6">
    <source>
        <dbReference type="SAM" id="Coils"/>
    </source>
</evidence>
<feature type="compositionally biased region" description="Low complexity" evidence="7">
    <location>
        <begin position="202"/>
        <end position="215"/>
    </location>
</feature>
<dbReference type="Pfam" id="PF03832">
    <property type="entry name" value="WSK"/>
    <property type="match status" value="2"/>
</dbReference>
<keyword evidence="3" id="KW-0112">Calmodulin-binding</keyword>
<dbReference type="GO" id="GO:0051018">
    <property type="term" value="F:protein kinase A binding"/>
    <property type="evidence" value="ECO:0007669"/>
    <property type="project" value="InterPro"/>
</dbReference>
<feature type="compositionally biased region" description="Basic and acidic residues" evidence="7">
    <location>
        <begin position="92"/>
        <end position="109"/>
    </location>
</feature>
<feature type="region of interest" description="Disordered" evidence="7">
    <location>
        <begin position="1"/>
        <end position="52"/>
    </location>
</feature>
<feature type="compositionally biased region" description="Acidic residues" evidence="7">
    <location>
        <begin position="2108"/>
        <end position="2123"/>
    </location>
</feature>
<protein>
    <submittedName>
        <fullName evidence="10">A-kinase anchor protein 12</fullName>
    </submittedName>
</protein>
<accession>A0A6P7HDM0</accession>
<feature type="region of interest" description="Disordered" evidence="7">
    <location>
        <begin position="1774"/>
        <end position="1798"/>
    </location>
</feature>
<feature type="compositionally biased region" description="Polar residues" evidence="7">
    <location>
        <begin position="792"/>
        <end position="808"/>
    </location>
</feature>
<evidence type="ECO:0000313" key="10">
    <source>
        <dbReference type="RefSeq" id="XP_028252143.1"/>
    </source>
</evidence>
<feature type="domain" description="A kinase-anchoring proteins AKAP-5 and AKAP-12 calmodulin (CaM)-binding" evidence="8">
    <location>
        <begin position="567"/>
        <end position="587"/>
    </location>
</feature>
<feature type="region of interest" description="Disordered" evidence="7">
    <location>
        <begin position="303"/>
        <end position="811"/>
    </location>
</feature>
<feature type="compositionally biased region" description="Acidic residues" evidence="7">
    <location>
        <begin position="1212"/>
        <end position="1224"/>
    </location>
</feature>
<feature type="domain" description="A kinase-anchoring proteins AKAP-5 and AKAP-12 calmodulin (CaM)-binding" evidence="8">
    <location>
        <begin position="438"/>
        <end position="458"/>
    </location>
</feature>
<feature type="compositionally biased region" description="Basic and acidic residues" evidence="7">
    <location>
        <begin position="583"/>
        <end position="593"/>
    </location>
</feature>
<keyword evidence="4" id="KW-0472">Membrane</keyword>
<feature type="compositionally biased region" description="Polar residues" evidence="7">
    <location>
        <begin position="185"/>
        <end position="195"/>
    </location>
</feature>
<feature type="compositionally biased region" description="Basic residues" evidence="7">
    <location>
        <begin position="384"/>
        <end position="396"/>
    </location>
</feature>
<dbReference type="GO" id="GO:0010739">
    <property type="term" value="P:positive regulation of protein kinase A signaling"/>
    <property type="evidence" value="ECO:0007669"/>
    <property type="project" value="InterPro"/>
</dbReference>
<feature type="compositionally biased region" description="Acidic residues" evidence="7">
    <location>
        <begin position="1453"/>
        <end position="1467"/>
    </location>
</feature>
<evidence type="ECO:0000256" key="1">
    <source>
        <dbReference type="ARBA" id="ARBA00004635"/>
    </source>
</evidence>
<feature type="compositionally biased region" description="Acidic residues" evidence="7">
    <location>
        <begin position="1089"/>
        <end position="1106"/>
    </location>
</feature>
<dbReference type="GeneID" id="114428031"/>
<evidence type="ECO:0000256" key="2">
    <source>
        <dbReference type="ARBA" id="ARBA00022553"/>
    </source>
</evidence>
<feature type="compositionally biased region" description="Basic and acidic residues" evidence="7">
    <location>
        <begin position="673"/>
        <end position="686"/>
    </location>
</feature>
<evidence type="ECO:0000256" key="3">
    <source>
        <dbReference type="ARBA" id="ARBA00022860"/>
    </source>
</evidence>
<feature type="compositionally biased region" description="Polar residues" evidence="7">
    <location>
        <begin position="729"/>
        <end position="738"/>
    </location>
</feature>
<evidence type="ECO:0000313" key="9">
    <source>
        <dbReference type="Proteomes" id="UP000515145"/>
    </source>
</evidence>
<evidence type="ECO:0000256" key="4">
    <source>
        <dbReference type="ARBA" id="ARBA00023136"/>
    </source>
</evidence>
<keyword evidence="9" id="KW-1185">Reference proteome</keyword>
<keyword evidence="6" id="KW-0175">Coiled coil</keyword>
<dbReference type="GO" id="GO:0007165">
    <property type="term" value="P:signal transduction"/>
    <property type="evidence" value="ECO:0007669"/>
    <property type="project" value="TreeGrafter"/>
</dbReference>
<feature type="compositionally biased region" description="Basic and acidic residues" evidence="7">
    <location>
        <begin position="1061"/>
        <end position="1088"/>
    </location>
</feature>